<feature type="transmembrane region" description="Helical" evidence="6">
    <location>
        <begin position="55"/>
        <end position="76"/>
    </location>
</feature>
<accession>A0A7J7IVM3</accession>
<keyword evidence="4 6" id="KW-1133">Transmembrane helix</keyword>
<feature type="transmembrane region" description="Helical" evidence="6">
    <location>
        <begin position="119"/>
        <end position="139"/>
    </location>
</feature>
<dbReference type="AlphaFoldDB" id="A0A7J7IVM3"/>
<evidence type="ECO:0000256" key="3">
    <source>
        <dbReference type="ARBA" id="ARBA00022692"/>
    </source>
</evidence>
<sequence length="237" mass="26458">MLAGIYTSSACIAFIVVLFLQQLPSEVNRKSSCWNRLDPKELISTLRHLKDRRQLLLIPITIYVGMEQGFFISDYLQAYITCPLGKQWVGYVAICYGVVDAFSSAFFGKLAQFTGRVPIMVLGLLSHLSLAVALLYVNTSDLKTYVYFVIAGFWGMGDAIWSTNFSAFYGVLFKENSKAGFANFRMWQAVGPILSFGYQSQLCLPIKVYILIGTLIVGFAGYVTVEVLEKRKSITPS</sequence>
<comment type="subcellular location">
    <subcellularLocation>
        <location evidence="1">Membrane</location>
        <topology evidence="1">Multi-pass membrane protein</topology>
    </subcellularLocation>
</comment>
<dbReference type="InterPro" id="IPR036259">
    <property type="entry name" value="MFS_trans_sf"/>
</dbReference>
<evidence type="ECO:0000256" key="2">
    <source>
        <dbReference type="ARBA" id="ARBA00009172"/>
    </source>
</evidence>
<feature type="transmembrane region" description="Helical" evidence="6">
    <location>
        <begin position="88"/>
        <end position="107"/>
    </location>
</feature>
<dbReference type="InterPro" id="IPR010291">
    <property type="entry name" value="Ion_channel_UNC-93"/>
</dbReference>
<feature type="transmembrane region" description="Helical" evidence="6">
    <location>
        <begin position="6"/>
        <end position="23"/>
    </location>
</feature>
<dbReference type="PANTHER" id="PTHR19444:SF13">
    <property type="entry name" value="PROTEIN UNC-93 HOMOLOG A"/>
    <property type="match status" value="1"/>
</dbReference>
<dbReference type="Proteomes" id="UP000593567">
    <property type="component" value="Unassembled WGS sequence"/>
</dbReference>
<organism evidence="7 8">
    <name type="scientific">Bugula neritina</name>
    <name type="common">Brown bryozoan</name>
    <name type="synonym">Sertularia neritina</name>
    <dbReference type="NCBI Taxonomy" id="10212"/>
    <lineage>
        <taxon>Eukaryota</taxon>
        <taxon>Metazoa</taxon>
        <taxon>Spiralia</taxon>
        <taxon>Lophotrochozoa</taxon>
        <taxon>Bryozoa</taxon>
        <taxon>Gymnolaemata</taxon>
        <taxon>Cheilostomatida</taxon>
        <taxon>Flustrina</taxon>
        <taxon>Buguloidea</taxon>
        <taxon>Bugulidae</taxon>
        <taxon>Bugula</taxon>
    </lineage>
</organism>
<dbReference type="SUPFAM" id="SSF103473">
    <property type="entry name" value="MFS general substrate transporter"/>
    <property type="match status" value="1"/>
</dbReference>
<dbReference type="Pfam" id="PF05978">
    <property type="entry name" value="UNC-93"/>
    <property type="match status" value="1"/>
</dbReference>
<evidence type="ECO:0000256" key="5">
    <source>
        <dbReference type="ARBA" id="ARBA00023136"/>
    </source>
</evidence>
<proteinExistence type="inferred from homology"/>
<feature type="transmembrane region" description="Helical" evidence="6">
    <location>
        <begin position="208"/>
        <end position="228"/>
    </location>
</feature>
<evidence type="ECO:0000313" key="7">
    <source>
        <dbReference type="EMBL" id="KAF6017890.1"/>
    </source>
</evidence>
<evidence type="ECO:0000256" key="4">
    <source>
        <dbReference type="ARBA" id="ARBA00022989"/>
    </source>
</evidence>
<dbReference type="GO" id="GO:0016020">
    <property type="term" value="C:membrane"/>
    <property type="evidence" value="ECO:0007669"/>
    <property type="project" value="UniProtKB-SubCell"/>
</dbReference>
<feature type="transmembrane region" description="Helical" evidence="6">
    <location>
        <begin position="145"/>
        <end position="172"/>
    </location>
</feature>
<evidence type="ECO:0000256" key="1">
    <source>
        <dbReference type="ARBA" id="ARBA00004141"/>
    </source>
</evidence>
<gene>
    <name evidence="7" type="ORF">EB796_023801</name>
</gene>
<comment type="similarity">
    <text evidence="2">Belongs to the unc-93 family.</text>
</comment>
<dbReference type="Gene3D" id="1.20.1250.20">
    <property type="entry name" value="MFS general substrate transporter like domains"/>
    <property type="match status" value="1"/>
</dbReference>
<comment type="caution">
    <text evidence="7">The sequence shown here is derived from an EMBL/GenBank/DDBJ whole genome shotgun (WGS) entry which is preliminary data.</text>
</comment>
<reference evidence="7" key="1">
    <citation type="submission" date="2020-06" db="EMBL/GenBank/DDBJ databases">
        <title>Draft genome of Bugula neritina, a colonial animal packing powerful symbionts and potential medicines.</title>
        <authorList>
            <person name="Rayko M."/>
        </authorList>
    </citation>
    <scope>NUCLEOTIDE SEQUENCE [LARGE SCALE GENOMIC DNA]</scope>
    <source>
        <strain evidence="7">Kwan_BN1</strain>
    </source>
</reference>
<dbReference type="PANTHER" id="PTHR19444">
    <property type="entry name" value="UNC-93 RELATED"/>
    <property type="match status" value="1"/>
</dbReference>
<keyword evidence="8" id="KW-1185">Reference proteome</keyword>
<evidence type="ECO:0000256" key="6">
    <source>
        <dbReference type="SAM" id="Phobius"/>
    </source>
</evidence>
<name>A0A7J7IVM3_BUGNE</name>
<dbReference type="OrthoDB" id="78663at2759"/>
<keyword evidence="5 6" id="KW-0472">Membrane</keyword>
<dbReference type="EMBL" id="VXIV02003352">
    <property type="protein sequence ID" value="KAF6017890.1"/>
    <property type="molecule type" value="Genomic_DNA"/>
</dbReference>
<evidence type="ECO:0000313" key="8">
    <source>
        <dbReference type="Proteomes" id="UP000593567"/>
    </source>
</evidence>
<protein>
    <submittedName>
        <fullName evidence="7">UNC93A</fullName>
    </submittedName>
</protein>
<keyword evidence="3 6" id="KW-0812">Transmembrane</keyword>
<dbReference type="InterPro" id="IPR051951">
    <property type="entry name" value="UNC-93_regulatory"/>
</dbReference>